<dbReference type="OrthoDB" id="366390at2759"/>
<dbReference type="InterPro" id="IPR002110">
    <property type="entry name" value="Ankyrin_rpt"/>
</dbReference>
<feature type="region of interest" description="Disordered" evidence="3">
    <location>
        <begin position="554"/>
        <end position="576"/>
    </location>
</feature>
<dbReference type="PANTHER" id="PTHR24198:SF165">
    <property type="entry name" value="ANKYRIN REPEAT-CONTAINING PROTEIN-RELATED"/>
    <property type="match status" value="1"/>
</dbReference>
<keyword evidence="2" id="KW-0040">ANK repeat</keyword>
<feature type="region of interest" description="Disordered" evidence="3">
    <location>
        <begin position="216"/>
        <end position="266"/>
    </location>
</feature>
<keyword evidence="1" id="KW-0677">Repeat</keyword>
<dbReference type="SMART" id="SM00248">
    <property type="entry name" value="ANK"/>
    <property type="match status" value="4"/>
</dbReference>
<name>A0A6G1I4F5_9PEZI</name>
<keyword evidence="5" id="KW-1185">Reference proteome</keyword>
<feature type="compositionally biased region" description="Acidic residues" evidence="3">
    <location>
        <begin position="890"/>
        <end position="899"/>
    </location>
</feature>
<feature type="region of interest" description="Disordered" evidence="3">
    <location>
        <begin position="283"/>
        <end position="313"/>
    </location>
</feature>
<dbReference type="EMBL" id="ML996690">
    <property type="protein sequence ID" value="KAF2402937.1"/>
    <property type="molecule type" value="Genomic_DNA"/>
</dbReference>
<feature type="compositionally biased region" description="Basic and acidic residues" evidence="3">
    <location>
        <begin position="1"/>
        <end position="12"/>
    </location>
</feature>
<reference evidence="4" key="1">
    <citation type="journal article" date="2020" name="Stud. Mycol.">
        <title>101 Dothideomycetes genomes: a test case for predicting lifestyles and emergence of pathogens.</title>
        <authorList>
            <person name="Haridas S."/>
            <person name="Albert R."/>
            <person name="Binder M."/>
            <person name="Bloem J."/>
            <person name="Labutti K."/>
            <person name="Salamov A."/>
            <person name="Andreopoulos B."/>
            <person name="Baker S."/>
            <person name="Barry K."/>
            <person name="Bills G."/>
            <person name="Bluhm B."/>
            <person name="Cannon C."/>
            <person name="Castanera R."/>
            <person name="Culley D."/>
            <person name="Daum C."/>
            <person name="Ezra D."/>
            <person name="Gonzalez J."/>
            <person name="Henrissat B."/>
            <person name="Kuo A."/>
            <person name="Liang C."/>
            <person name="Lipzen A."/>
            <person name="Lutzoni F."/>
            <person name="Magnuson J."/>
            <person name="Mondo S."/>
            <person name="Nolan M."/>
            <person name="Ohm R."/>
            <person name="Pangilinan J."/>
            <person name="Park H.-J."/>
            <person name="Ramirez L."/>
            <person name="Alfaro M."/>
            <person name="Sun H."/>
            <person name="Tritt A."/>
            <person name="Yoshinaga Y."/>
            <person name="Zwiers L.-H."/>
            <person name="Turgeon B."/>
            <person name="Goodwin S."/>
            <person name="Spatafora J."/>
            <person name="Crous P."/>
            <person name="Grigoriev I."/>
        </authorList>
    </citation>
    <scope>NUCLEOTIDE SEQUENCE</scope>
    <source>
        <strain evidence="4">CBS 262.69</strain>
    </source>
</reference>
<accession>A0A6G1I4F5</accession>
<evidence type="ECO:0000256" key="3">
    <source>
        <dbReference type="SAM" id="MobiDB-lite"/>
    </source>
</evidence>
<evidence type="ECO:0000313" key="5">
    <source>
        <dbReference type="Proteomes" id="UP000799640"/>
    </source>
</evidence>
<dbReference type="Pfam" id="PF12796">
    <property type="entry name" value="Ank_2"/>
    <property type="match status" value="1"/>
</dbReference>
<sequence length="1179" mass="128268">MLTPEDAEKIKDLPSPPPTPVFSIPELPRRSRKRPAFDVSVASDSENAQPGSDAMPGLPGPHQRAEGGIPAGEDSAEAEQVAPMSEHIEGMLDNMANGNSSPLRDVRVLPSVEANPRAPMTPRIPTAPGNLDDIPDGELPGLGIHFPELAISLELSSEKGDWTPSLAPSAFSAAKETDKIATPDGTPATGPPEVVITVASPPKDKATMKELAELASRARQDDEGVPQTSLDIPKFDSRADRRQRERRRSLTTERPSTVNISSTNPTHEWAVIDDDIQVLEPLARVPSNRDKESQRRRESGSQRGAGSNPIAGIPSLGYEGAMAKENTSKGTVAYIVQASTAGVIFRRYRDRLEAILQRERELFREPINSVVAQGFNTWVEDSVRKIDRDIAIHAGRDPQLSHLPLTIRLLSSAQPPYQAEVQAILSNRFEHWAGLSVSLIESGDYGTALLAQEMNAGQYLRLGTPTQSQEGLVSLIVDLHTRYQRFLKTLLLPNQAGVCHVIDAEALIVAGLNPLLLRKIRHKTDLLCRNLAHIILDSATQPYFKDLATQLAKADETDSDPDSDSDDETYLPGPGKAEDQYILDLAAEYQSLITDIIANPKYGAQPDLLGRLPVHIMCENGQADHFFKCASTIHYDHGTSFGTRPLHHCLAGARRALSEGADLDSYLRIALALVADPTVSIDALTPADNSPLHLAACVPDLFPVFQELLFRLDKPNVRNRESETPLHHAMAAWNFRAAQLLVNHPDVDINAEDDGEKTPLMVAVAGGFVGGVELLLARGAIDTDKPDVRGRTPFAVAVRMKEPEIVRLFSLRDDVDPQATDNRGLYSPLGNAVRVGKDMTELITEGFAVEAPWNKRTFNMGEESESEGETCDEDSDDSTDTVVHERSDESAEAAAEEDESLYMMSGAKNWLPEDPSYLLPVPKFETNLTSLVEEKMALAEEIDEKKDEIVITVMEVDPPSKQENTKPDLAKYKDVPAKPIAEFNPLSKWEIIKRDLAKHKGVPAKRVTEKAETVWFKKPSLKPTKKDIRGAGDAPQKATLASRTNTLMKRVVEALVGDDGDGSPKVDPAVVEKVLAGDQGDLASKVDAVEKLVKLLRIGGGDGSSEADTAIKRNGDATDQLEDPFPGNGSEETEMISKQKRVAFHLQEESGGGGAPLQPGITTKRTRGTADKPAGPFMG</sequence>
<feature type="region of interest" description="Disordered" evidence="3">
    <location>
        <begin position="861"/>
        <end position="899"/>
    </location>
</feature>
<feature type="region of interest" description="Disordered" evidence="3">
    <location>
        <begin position="112"/>
        <end position="139"/>
    </location>
</feature>
<evidence type="ECO:0000256" key="2">
    <source>
        <dbReference type="ARBA" id="ARBA00023043"/>
    </source>
</evidence>
<dbReference type="InterPro" id="IPR036770">
    <property type="entry name" value="Ankyrin_rpt-contain_sf"/>
</dbReference>
<feature type="compositionally biased region" description="Polar residues" evidence="3">
    <location>
        <begin position="255"/>
        <end position="266"/>
    </location>
</feature>
<dbReference type="AlphaFoldDB" id="A0A6G1I4F5"/>
<feature type="compositionally biased region" description="Low complexity" evidence="3">
    <location>
        <begin position="182"/>
        <end position="192"/>
    </location>
</feature>
<feature type="compositionally biased region" description="Acidic residues" evidence="3">
    <location>
        <begin position="862"/>
        <end position="879"/>
    </location>
</feature>
<evidence type="ECO:0000313" key="4">
    <source>
        <dbReference type="EMBL" id="KAF2402937.1"/>
    </source>
</evidence>
<feature type="compositionally biased region" description="Basic and acidic residues" evidence="3">
    <location>
        <begin position="287"/>
        <end position="300"/>
    </location>
</feature>
<feature type="region of interest" description="Disordered" evidence="3">
    <location>
        <begin position="1"/>
        <end position="87"/>
    </location>
</feature>
<feature type="region of interest" description="Disordered" evidence="3">
    <location>
        <begin position="1102"/>
        <end position="1134"/>
    </location>
</feature>
<proteinExistence type="predicted"/>
<dbReference type="Gene3D" id="1.25.40.20">
    <property type="entry name" value="Ankyrin repeat-containing domain"/>
    <property type="match status" value="1"/>
</dbReference>
<feature type="region of interest" description="Disordered" evidence="3">
    <location>
        <begin position="1146"/>
        <end position="1179"/>
    </location>
</feature>
<dbReference type="PANTHER" id="PTHR24198">
    <property type="entry name" value="ANKYRIN REPEAT AND PROTEIN KINASE DOMAIN-CONTAINING PROTEIN"/>
    <property type="match status" value="1"/>
</dbReference>
<evidence type="ECO:0000256" key="1">
    <source>
        <dbReference type="ARBA" id="ARBA00022737"/>
    </source>
</evidence>
<protein>
    <submittedName>
        <fullName evidence="4">Uncharacterized protein</fullName>
    </submittedName>
</protein>
<organism evidence="4 5">
    <name type="scientific">Trichodelitschia bisporula</name>
    <dbReference type="NCBI Taxonomy" id="703511"/>
    <lineage>
        <taxon>Eukaryota</taxon>
        <taxon>Fungi</taxon>
        <taxon>Dikarya</taxon>
        <taxon>Ascomycota</taxon>
        <taxon>Pezizomycotina</taxon>
        <taxon>Dothideomycetes</taxon>
        <taxon>Dothideomycetes incertae sedis</taxon>
        <taxon>Phaeotrichales</taxon>
        <taxon>Phaeotrichaceae</taxon>
        <taxon>Trichodelitschia</taxon>
    </lineage>
</organism>
<dbReference type="Proteomes" id="UP000799640">
    <property type="component" value="Unassembled WGS sequence"/>
</dbReference>
<feature type="compositionally biased region" description="Acidic residues" evidence="3">
    <location>
        <begin position="557"/>
        <end position="569"/>
    </location>
</feature>
<feature type="region of interest" description="Disordered" evidence="3">
    <location>
        <begin position="166"/>
        <end position="193"/>
    </location>
</feature>
<feature type="compositionally biased region" description="Basic and acidic residues" evidence="3">
    <location>
        <begin position="233"/>
        <end position="251"/>
    </location>
</feature>
<gene>
    <name evidence="4" type="ORF">EJ06DRAFT_547292</name>
</gene>
<dbReference type="SUPFAM" id="SSF48403">
    <property type="entry name" value="Ankyrin repeat"/>
    <property type="match status" value="1"/>
</dbReference>